<sequence length="165" mass="17683">MEDAVARLGDAIGLGKLSLDSNGNTAFRVNDHLPVYLIKVGDHEIEAVTPLVRFGTEASASLLYTLLQTNVPGTDVGSGRLAMDPTSGGIFYEERFDVRDVELAGLLDRLTRYLRRATAWDAPETVAKVIAAAEAIDAPPVVSEADDDDFDATVDAEPAPTLIRI</sequence>
<reference evidence="1" key="1">
    <citation type="submission" date="2024-06" db="EMBL/GenBank/DDBJ databases">
        <title>Methylostella associata gen. nov., sp. nov., a novel Ancalomicrobiaceae-affiliated facultatively methylotrophic bacteria that feed on methanotrophs of the genus Methylococcus.</title>
        <authorList>
            <person name="Saltykova V."/>
            <person name="Danilova O.V."/>
            <person name="Oshkin I.Y."/>
            <person name="Belova S.E."/>
            <person name="Pimenov N.V."/>
            <person name="Dedysh S.N."/>
        </authorList>
    </citation>
    <scope>NUCLEOTIDE SEQUENCE</scope>
    <source>
        <strain evidence="1">S20</strain>
    </source>
</reference>
<organism evidence="1">
    <name type="scientific">Methyloraptor flagellatus</name>
    <dbReference type="NCBI Taxonomy" id="3162530"/>
    <lineage>
        <taxon>Bacteria</taxon>
        <taxon>Pseudomonadati</taxon>
        <taxon>Pseudomonadota</taxon>
        <taxon>Alphaproteobacteria</taxon>
        <taxon>Hyphomicrobiales</taxon>
        <taxon>Ancalomicrobiaceae</taxon>
        <taxon>Methyloraptor</taxon>
    </lineage>
</organism>
<accession>A0AAU7X8E1</accession>
<gene>
    <name evidence="1" type="ORF">ABS361_12410</name>
</gene>
<evidence type="ECO:0000313" key="1">
    <source>
        <dbReference type="EMBL" id="XBY42913.1"/>
    </source>
</evidence>
<dbReference type="SUPFAM" id="SSF69635">
    <property type="entry name" value="Type III secretory system chaperone-like"/>
    <property type="match status" value="1"/>
</dbReference>
<name>A0AAU7X8E1_9HYPH</name>
<dbReference type="KEGG" id="mflg:ABS361_12410"/>
<dbReference type="Pfam" id="PF05932">
    <property type="entry name" value="CesT"/>
    <property type="match status" value="1"/>
</dbReference>
<protein>
    <submittedName>
        <fullName evidence="1">Type III secretion system chaperone</fullName>
    </submittedName>
</protein>
<dbReference type="EMBL" id="CP158568">
    <property type="protein sequence ID" value="XBY42913.1"/>
    <property type="molecule type" value="Genomic_DNA"/>
</dbReference>
<dbReference type="GO" id="GO:0030254">
    <property type="term" value="P:protein secretion by the type III secretion system"/>
    <property type="evidence" value="ECO:0007669"/>
    <property type="project" value="InterPro"/>
</dbReference>
<dbReference type="InterPro" id="IPR010261">
    <property type="entry name" value="Tir_chaperone"/>
</dbReference>
<proteinExistence type="predicted"/>
<dbReference type="RefSeq" id="WP_407048016.1">
    <property type="nucleotide sequence ID" value="NZ_CP158568.1"/>
</dbReference>
<dbReference type="AlphaFoldDB" id="A0AAU7X8E1"/>
<dbReference type="Gene3D" id="3.30.1460.10">
    <property type="match status" value="1"/>
</dbReference>
<dbReference type="CDD" id="cd16364">
    <property type="entry name" value="T3SC_I-like"/>
    <property type="match status" value="1"/>
</dbReference>